<dbReference type="WBParaSite" id="JU765_v2.g10091.t1">
    <property type="protein sequence ID" value="JU765_v2.g10091.t1"/>
    <property type="gene ID" value="JU765_v2.g10091"/>
</dbReference>
<accession>A0AC34PUH5</accession>
<proteinExistence type="predicted"/>
<dbReference type="Proteomes" id="UP000887576">
    <property type="component" value="Unplaced"/>
</dbReference>
<sequence>MIRPILIFLGLLSIGSTVGGNSFEVIIHKYEALQYHEIANRQNQKYSFSFCLCSKENANPDNDPNCECDLEKQGKNAVDSTPKAIYSTSCLHDPEDDKCLFGKFNLQHAKYLYIRVKFGSELLTKPEWQSLMVSKKKTNGRLAAKTKKKMINLEYVTWQIKSDISTEGTKSPKLQLKTKKAVKSVKVFTTPKSSLGTTTHVPSTTRTTTTTAAVQNRRVIINSLGDARVYLRNMGQMERVHPPTFDIPGFKRAMLEVHNRYRSMHGVQPLVNYGVAEALAQAWANRLAQSESCLAHENRLGFGENLFYFAAEFLTDPVAMAEAIVGTFYSEGKGYDYGRYKRNNHATGHFTQMIWSSSNKLGVGVAIRRFSGRRTNGCQPHHPAYMMYVVCKYNPIGNIQLPSEYLSNVKPVVRRL</sequence>
<evidence type="ECO:0000313" key="2">
    <source>
        <dbReference type="WBParaSite" id="JU765_v2.g10091.t1"/>
    </source>
</evidence>
<protein>
    <submittedName>
        <fullName evidence="2">SCP domain-containing protein</fullName>
    </submittedName>
</protein>
<organism evidence="1 2">
    <name type="scientific">Panagrolaimus sp. JU765</name>
    <dbReference type="NCBI Taxonomy" id="591449"/>
    <lineage>
        <taxon>Eukaryota</taxon>
        <taxon>Metazoa</taxon>
        <taxon>Ecdysozoa</taxon>
        <taxon>Nematoda</taxon>
        <taxon>Chromadorea</taxon>
        <taxon>Rhabditida</taxon>
        <taxon>Tylenchina</taxon>
        <taxon>Panagrolaimomorpha</taxon>
        <taxon>Panagrolaimoidea</taxon>
        <taxon>Panagrolaimidae</taxon>
        <taxon>Panagrolaimus</taxon>
    </lineage>
</organism>
<reference evidence="2" key="1">
    <citation type="submission" date="2022-11" db="UniProtKB">
        <authorList>
            <consortium name="WormBaseParasite"/>
        </authorList>
    </citation>
    <scope>IDENTIFICATION</scope>
</reference>
<name>A0AC34PUH5_9BILA</name>
<evidence type="ECO:0000313" key="1">
    <source>
        <dbReference type="Proteomes" id="UP000887576"/>
    </source>
</evidence>